<dbReference type="SUPFAM" id="SSF53649">
    <property type="entry name" value="Alkaline phosphatase-like"/>
    <property type="match status" value="1"/>
</dbReference>
<dbReference type="Proteomes" id="UP000821853">
    <property type="component" value="Chromosome 5"/>
</dbReference>
<evidence type="ECO:0000256" key="1">
    <source>
        <dbReference type="SAM" id="Phobius"/>
    </source>
</evidence>
<reference evidence="2 3" key="1">
    <citation type="journal article" date="2020" name="Cell">
        <title>Large-Scale Comparative Analyses of Tick Genomes Elucidate Their Genetic Diversity and Vector Capacities.</title>
        <authorList>
            <consortium name="Tick Genome and Microbiome Consortium (TIGMIC)"/>
            <person name="Jia N."/>
            <person name="Wang J."/>
            <person name="Shi W."/>
            <person name="Du L."/>
            <person name="Sun Y."/>
            <person name="Zhan W."/>
            <person name="Jiang J.F."/>
            <person name="Wang Q."/>
            <person name="Zhang B."/>
            <person name="Ji P."/>
            <person name="Bell-Sakyi L."/>
            <person name="Cui X.M."/>
            <person name="Yuan T.T."/>
            <person name="Jiang B.G."/>
            <person name="Yang W.F."/>
            <person name="Lam T.T."/>
            <person name="Chang Q.C."/>
            <person name="Ding S.J."/>
            <person name="Wang X.J."/>
            <person name="Zhu J.G."/>
            <person name="Ruan X.D."/>
            <person name="Zhao L."/>
            <person name="Wei J.T."/>
            <person name="Ye R.Z."/>
            <person name="Que T.C."/>
            <person name="Du C.H."/>
            <person name="Zhou Y.H."/>
            <person name="Cheng J.X."/>
            <person name="Dai P.F."/>
            <person name="Guo W.B."/>
            <person name="Han X.H."/>
            <person name="Huang E.J."/>
            <person name="Li L.F."/>
            <person name="Wei W."/>
            <person name="Gao Y.C."/>
            <person name="Liu J.Z."/>
            <person name="Shao H.Z."/>
            <person name="Wang X."/>
            <person name="Wang C.C."/>
            <person name="Yang T.C."/>
            <person name="Huo Q.B."/>
            <person name="Li W."/>
            <person name="Chen H.Y."/>
            <person name="Chen S.E."/>
            <person name="Zhou L.G."/>
            <person name="Ni X.B."/>
            <person name="Tian J.H."/>
            <person name="Sheng Y."/>
            <person name="Liu T."/>
            <person name="Pan Y.S."/>
            <person name="Xia L.Y."/>
            <person name="Li J."/>
            <person name="Zhao F."/>
            <person name="Cao W.C."/>
        </authorList>
    </citation>
    <scope>NUCLEOTIDE SEQUENCE [LARGE SCALE GENOMIC DNA]</scope>
    <source>
        <strain evidence="2">HaeL-2018</strain>
    </source>
</reference>
<keyword evidence="3" id="KW-1185">Reference proteome</keyword>
<keyword evidence="1" id="KW-0472">Membrane</keyword>
<feature type="transmembrane region" description="Helical" evidence="1">
    <location>
        <begin position="57"/>
        <end position="78"/>
    </location>
</feature>
<dbReference type="VEuPathDB" id="VectorBase:HLOH_044385"/>
<dbReference type="AlphaFoldDB" id="A0A9J6GI32"/>
<name>A0A9J6GI32_HAELO</name>
<comment type="caution">
    <text evidence="2">The sequence shown here is derived from an EMBL/GenBank/DDBJ whole genome shotgun (WGS) entry which is preliminary data.</text>
</comment>
<sequence>MGAVDGKDLWTVLVDDRPSPRTEFLYNINYQWKMAALRIGNHKLVLGASPLDRYDGWYVHLVVQLVLLLGQYCVSPLMNQTK</sequence>
<protein>
    <submittedName>
        <fullName evidence="2">Uncharacterized protein</fullName>
    </submittedName>
</protein>
<organism evidence="2 3">
    <name type="scientific">Haemaphysalis longicornis</name>
    <name type="common">Bush tick</name>
    <dbReference type="NCBI Taxonomy" id="44386"/>
    <lineage>
        <taxon>Eukaryota</taxon>
        <taxon>Metazoa</taxon>
        <taxon>Ecdysozoa</taxon>
        <taxon>Arthropoda</taxon>
        <taxon>Chelicerata</taxon>
        <taxon>Arachnida</taxon>
        <taxon>Acari</taxon>
        <taxon>Parasitiformes</taxon>
        <taxon>Ixodida</taxon>
        <taxon>Ixodoidea</taxon>
        <taxon>Ixodidae</taxon>
        <taxon>Haemaphysalinae</taxon>
        <taxon>Haemaphysalis</taxon>
    </lineage>
</organism>
<evidence type="ECO:0000313" key="2">
    <source>
        <dbReference type="EMBL" id="KAH9374545.1"/>
    </source>
</evidence>
<gene>
    <name evidence="2" type="ORF">HPB48_000203</name>
</gene>
<dbReference type="EMBL" id="JABSTR010000007">
    <property type="protein sequence ID" value="KAH9374545.1"/>
    <property type="molecule type" value="Genomic_DNA"/>
</dbReference>
<proteinExistence type="predicted"/>
<keyword evidence="1" id="KW-1133">Transmembrane helix</keyword>
<dbReference type="OrthoDB" id="6496792at2759"/>
<accession>A0A9J6GI32</accession>
<dbReference type="InterPro" id="IPR017850">
    <property type="entry name" value="Alkaline_phosphatase_core_sf"/>
</dbReference>
<keyword evidence="1" id="KW-0812">Transmembrane</keyword>
<evidence type="ECO:0000313" key="3">
    <source>
        <dbReference type="Proteomes" id="UP000821853"/>
    </source>
</evidence>